<evidence type="ECO:0000313" key="2">
    <source>
        <dbReference type="EMBL" id="VVU94788.1"/>
    </source>
</evidence>
<organism evidence="2">
    <name type="scientific">seawater metagenome</name>
    <dbReference type="NCBI Taxonomy" id="1561972"/>
    <lineage>
        <taxon>unclassified sequences</taxon>
        <taxon>metagenomes</taxon>
        <taxon>ecological metagenomes</taxon>
    </lineage>
</organism>
<sequence>MNGNLIDLSDPIPSAPSAPVEPIQDIQNTNNTPIGPTDLLYQNSAPMKIPMLIQIQIVFKSDWHPKIPLEYPVTLNCYTNSTWRYIRNIYANIIQVPECSLFLSNNGIAFDADMTPNDYSIYTNFNLEAYLVPGVKL</sequence>
<name>A0A5E8CHB4_9ZZZZ</name>
<feature type="region of interest" description="Disordered" evidence="1">
    <location>
        <begin position="1"/>
        <end position="31"/>
    </location>
</feature>
<dbReference type="EMBL" id="CABVLZ010000002">
    <property type="protein sequence ID" value="VVU94788.1"/>
    <property type="molecule type" value="Genomic_DNA"/>
</dbReference>
<accession>A0A5E8CHB4</accession>
<proteinExistence type="predicted"/>
<protein>
    <submittedName>
        <fullName evidence="2">Uncharacterized protein</fullName>
    </submittedName>
</protein>
<dbReference type="AlphaFoldDB" id="A0A5E8CHB4"/>
<gene>
    <name evidence="2" type="ORF">CPAV1605_513</name>
</gene>
<reference evidence="2" key="1">
    <citation type="submission" date="2019-09" db="EMBL/GenBank/DDBJ databases">
        <authorList>
            <person name="Needham M D."/>
        </authorList>
    </citation>
    <scope>NUCLEOTIDE SEQUENCE</scope>
</reference>
<evidence type="ECO:0000256" key="1">
    <source>
        <dbReference type="SAM" id="MobiDB-lite"/>
    </source>
</evidence>